<organism evidence="1 3">
    <name type="scientific">Caldicellulosiruptor changbaiensis</name>
    <dbReference type="NCBI Taxonomy" id="1222016"/>
    <lineage>
        <taxon>Bacteria</taxon>
        <taxon>Bacillati</taxon>
        <taxon>Bacillota</taxon>
        <taxon>Bacillota incertae sedis</taxon>
        <taxon>Caldicellulosiruptorales</taxon>
        <taxon>Caldicellulosiruptoraceae</taxon>
        <taxon>Caldicellulosiruptor</taxon>
    </lineage>
</organism>
<proteinExistence type="predicted"/>
<dbReference type="Gene3D" id="3.90.930.1">
    <property type="match status" value="1"/>
</dbReference>
<dbReference type="RefSeq" id="WP_127351074.1">
    <property type="nucleotide sequence ID" value="NZ_CP034791.1"/>
</dbReference>
<keyword evidence="3" id="KW-1185">Reference proteome</keyword>
<gene>
    <name evidence="1" type="ORF">ELD05_01440</name>
    <name evidence="2" type="ORF">ELD05_01460</name>
</gene>
<dbReference type="EMBL" id="CP034791">
    <property type="protein sequence ID" value="AZT89450.1"/>
    <property type="molecule type" value="Genomic_DNA"/>
</dbReference>
<dbReference type="EMBL" id="CP034791">
    <property type="protein sequence ID" value="AZT89446.1"/>
    <property type="molecule type" value="Genomic_DNA"/>
</dbReference>
<dbReference type="Gene3D" id="2.20.110.10">
    <property type="entry name" value="Histone H3 K4-specific methyltransferase SET7/9 N-terminal domain"/>
    <property type="match status" value="1"/>
</dbReference>
<evidence type="ECO:0000313" key="2">
    <source>
        <dbReference type="EMBL" id="AZT89450.1"/>
    </source>
</evidence>
<dbReference type="Proteomes" id="UP000282930">
    <property type="component" value="Chromosome"/>
</dbReference>
<protein>
    <recommendedName>
        <fullName evidence="4">Toxin-antitoxin system YwqK family antitoxin</fullName>
    </recommendedName>
</protein>
<sequence>MLFRMLYGCEKVCVYRGKEYCYENCYIPGTYILKGYRLISTDEEDVKLRGFRPVEGERGIYEKVVLVDDVTAVYERKWQIRYKGYWVQKYYGWFVTSSVNEIQIIKSAKENEGYGFLDISENAGPDNRDFVKTIDVLDLDEVIEVWEVKDGYSRYLDRMGEDEEKKGGEEAEAEKERDGVERGYYADGRLKYEIYYSKGKEHRGDGPAYVKYYDNGKKEIEIYYRGGKVHREDGPAYIRYSYRGEVVAKVYYVDGKVHREGGPAKIEYYESGKVKEECYYREGKLHREDGPARVVYYEDGAKKIEEYYIEGKHHREGGPGYICYFRDGRIRGETYFKEGRRHREGGPANVWYYDNGVKEFEEYFKGGKLHREDGPAAVWWYKHGQEKAVEYCIEGKWRRGEEPCMVWYYEDGRVKETFYRLPPLSEEEREKYKYKFYTARYYENGNPMWIEWGGREGSSYYNEDGSEHKLVY</sequence>
<evidence type="ECO:0008006" key="4">
    <source>
        <dbReference type="Google" id="ProtNLM"/>
    </source>
</evidence>
<name>A0A3T0D3T1_9FIRM</name>
<accession>A0A3T0D3T1</accession>
<evidence type="ECO:0000313" key="3">
    <source>
        <dbReference type="Proteomes" id="UP000282930"/>
    </source>
</evidence>
<evidence type="ECO:0000313" key="1">
    <source>
        <dbReference type="EMBL" id="AZT89446.1"/>
    </source>
</evidence>
<dbReference type="KEGG" id="ccha:ELD05_01440"/>
<dbReference type="KEGG" id="ccha:ELD05_01460"/>
<reference evidence="1 3" key="1">
    <citation type="submission" date="2018-12" db="EMBL/GenBank/DDBJ databases">
        <title>Genome sequence from the cellulolytic species, Caldicellulosiruptor changbaiensis.</title>
        <authorList>
            <person name="Blumer-Schuette S.E."/>
            <person name="Mendoza C."/>
        </authorList>
    </citation>
    <scope>NUCLEOTIDE SEQUENCE [LARGE SCALE GENOMIC DNA]</scope>
    <source>
        <strain evidence="1 3">CBS-Z</strain>
    </source>
</reference>
<dbReference type="AlphaFoldDB" id="A0A3T0D3T1"/>